<keyword evidence="2" id="KW-0238">DNA-binding</keyword>
<protein>
    <submittedName>
        <fullName evidence="2">Winged helix DNA-binding protein</fullName>
    </submittedName>
</protein>
<name>A0ABU8V9F8_9BURK</name>
<dbReference type="GO" id="GO:0003677">
    <property type="term" value="F:DNA binding"/>
    <property type="evidence" value="ECO:0007669"/>
    <property type="project" value="UniProtKB-KW"/>
</dbReference>
<dbReference type="Proteomes" id="UP001365846">
    <property type="component" value="Unassembled WGS sequence"/>
</dbReference>
<dbReference type="RefSeq" id="WP_340355621.1">
    <property type="nucleotide sequence ID" value="NZ_JBBKZU010000002.1"/>
</dbReference>
<reference evidence="2 3" key="1">
    <citation type="submission" date="2024-03" db="EMBL/GenBank/DDBJ databases">
        <title>Novel species of the genus Variovorax.</title>
        <authorList>
            <person name="Liu Q."/>
            <person name="Xin Y.-H."/>
        </authorList>
    </citation>
    <scope>NUCLEOTIDE SEQUENCE [LARGE SCALE GENOMIC DNA]</scope>
    <source>
        <strain evidence="2 3">KACC 18899</strain>
    </source>
</reference>
<gene>
    <name evidence="2" type="ORF">WKW77_04395</name>
</gene>
<dbReference type="SUPFAM" id="SSF46785">
    <property type="entry name" value="Winged helix' DNA-binding domain"/>
    <property type="match status" value="1"/>
</dbReference>
<organism evidence="2 3">
    <name type="scientific">Variovorax ureilyticus</name>
    <dbReference type="NCBI Taxonomy" id="1836198"/>
    <lineage>
        <taxon>Bacteria</taxon>
        <taxon>Pseudomonadati</taxon>
        <taxon>Pseudomonadota</taxon>
        <taxon>Betaproteobacteria</taxon>
        <taxon>Burkholderiales</taxon>
        <taxon>Comamonadaceae</taxon>
        <taxon>Variovorax</taxon>
    </lineage>
</organism>
<dbReference type="InterPro" id="IPR000835">
    <property type="entry name" value="HTH_MarR-typ"/>
</dbReference>
<feature type="domain" description="HTH marR-type" evidence="1">
    <location>
        <begin position="56"/>
        <end position="122"/>
    </location>
</feature>
<comment type="caution">
    <text evidence="2">The sequence shown here is derived from an EMBL/GenBank/DDBJ whole genome shotgun (WGS) entry which is preliminary data.</text>
</comment>
<evidence type="ECO:0000313" key="3">
    <source>
        <dbReference type="Proteomes" id="UP001365846"/>
    </source>
</evidence>
<dbReference type="Gene3D" id="1.10.10.10">
    <property type="entry name" value="Winged helix-like DNA-binding domain superfamily/Winged helix DNA-binding domain"/>
    <property type="match status" value="1"/>
</dbReference>
<evidence type="ECO:0000313" key="2">
    <source>
        <dbReference type="EMBL" id="MEJ8810294.1"/>
    </source>
</evidence>
<dbReference type="EMBL" id="JBBKZU010000002">
    <property type="protein sequence ID" value="MEJ8810294.1"/>
    <property type="molecule type" value="Genomic_DNA"/>
</dbReference>
<keyword evidence="3" id="KW-1185">Reference proteome</keyword>
<accession>A0ABU8V9F8</accession>
<sequence length="179" mass="20263">MKSEKSKRATASHHWHLAEDDLGVAVTDLEYAVMRTYESFVRWQAECLAAVTGAVLTGQENALLHVIRMHDQPKTIKDLLHLTNRQDVPNVQYGLRKLLKMGFIEKQGSGRAGVYYEATAEGAKVCDDYAKLRKKLLLEGAKRHPAFRQHSHSAGAHLELLERLYESVTREAATFHRRG</sequence>
<proteinExistence type="predicted"/>
<evidence type="ECO:0000259" key="1">
    <source>
        <dbReference type="Pfam" id="PF13463"/>
    </source>
</evidence>
<dbReference type="InterPro" id="IPR036388">
    <property type="entry name" value="WH-like_DNA-bd_sf"/>
</dbReference>
<dbReference type="Pfam" id="PF13463">
    <property type="entry name" value="HTH_27"/>
    <property type="match status" value="1"/>
</dbReference>
<dbReference type="InterPro" id="IPR036390">
    <property type="entry name" value="WH_DNA-bd_sf"/>
</dbReference>